<dbReference type="GO" id="GO:0016301">
    <property type="term" value="F:kinase activity"/>
    <property type="evidence" value="ECO:0007669"/>
    <property type="project" value="UniProtKB-KW"/>
</dbReference>
<name>A0A7W8ADP0_9ACTN</name>
<dbReference type="SUPFAM" id="SSF52540">
    <property type="entry name" value="P-loop containing nucleoside triphosphate hydrolases"/>
    <property type="match status" value="1"/>
</dbReference>
<dbReference type="InterPro" id="IPR027417">
    <property type="entry name" value="P-loop_NTPase"/>
</dbReference>
<organism evidence="1 2">
    <name type="scientific">Nonomuraea endophytica</name>
    <dbReference type="NCBI Taxonomy" id="714136"/>
    <lineage>
        <taxon>Bacteria</taxon>
        <taxon>Bacillati</taxon>
        <taxon>Actinomycetota</taxon>
        <taxon>Actinomycetes</taxon>
        <taxon>Streptosporangiales</taxon>
        <taxon>Streptosporangiaceae</taxon>
        <taxon>Nonomuraea</taxon>
    </lineage>
</organism>
<dbReference type="Gene3D" id="3.40.50.300">
    <property type="entry name" value="P-loop containing nucleotide triphosphate hydrolases"/>
    <property type="match status" value="1"/>
</dbReference>
<keyword evidence="1" id="KW-0418">Kinase</keyword>
<dbReference type="AlphaFoldDB" id="A0A7W8ADP0"/>
<dbReference type="Proteomes" id="UP000568380">
    <property type="component" value="Unassembled WGS sequence"/>
</dbReference>
<accession>A0A7W8ADP0</accession>
<dbReference type="EMBL" id="JACHIN010000019">
    <property type="protein sequence ID" value="MBB5083779.1"/>
    <property type="molecule type" value="Genomic_DNA"/>
</dbReference>
<dbReference type="RefSeq" id="WP_221341639.1">
    <property type="nucleotide sequence ID" value="NZ_JACHIN010000019.1"/>
</dbReference>
<keyword evidence="2" id="KW-1185">Reference proteome</keyword>
<sequence length="156" mass="17405">MKARLIVLCGLPGSGKTTLAKKLAAESPGVRLCPDEWLAKLGIDLFDESARERLEAVLREHAYELLSLGQTVILEFGFWAREERDEVRLRARAIGAAVELRYLDVPLDELWRRLEVRNGTGTPDTAVVTRAMIEQWAGQIEAPDQDEHALFDAPPG</sequence>
<keyword evidence="1" id="KW-0808">Transferase</keyword>
<comment type="caution">
    <text evidence="1">The sequence shown here is derived from an EMBL/GenBank/DDBJ whole genome shotgun (WGS) entry which is preliminary data.</text>
</comment>
<reference evidence="1 2" key="1">
    <citation type="submission" date="2020-08" db="EMBL/GenBank/DDBJ databases">
        <title>Genomic Encyclopedia of Type Strains, Phase IV (KMG-IV): sequencing the most valuable type-strain genomes for metagenomic binning, comparative biology and taxonomic classification.</title>
        <authorList>
            <person name="Goeker M."/>
        </authorList>
    </citation>
    <scope>NUCLEOTIDE SEQUENCE [LARGE SCALE GENOMIC DNA]</scope>
    <source>
        <strain evidence="1 2">DSM 45385</strain>
    </source>
</reference>
<evidence type="ECO:0000313" key="1">
    <source>
        <dbReference type="EMBL" id="MBB5083779.1"/>
    </source>
</evidence>
<protein>
    <submittedName>
        <fullName evidence="1">Putative kinase</fullName>
    </submittedName>
</protein>
<gene>
    <name evidence="1" type="ORF">HNR40_009284</name>
</gene>
<dbReference type="Pfam" id="PF13671">
    <property type="entry name" value="AAA_33"/>
    <property type="match status" value="1"/>
</dbReference>
<evidence type="ECO:0000313" key="2">
    <source>
        <dbReference type="Proteomes" id="UP000568380"/>
    </source>
</evidence>
<proteinExistence type="predicted"/>